<dbReference type="Pfam" id="PF10958">
    <property type="entry name" value="DUF2759"/>
    <property type="match status" value="1"/>
</dbReference>
<feature type="transmembrane region" description="Helical" evidence="1">
    <location>
        <begin position="31"/>
        <end position="52"/>
    </location>
</feature>
<keyword evidence="1" id="KW-0472">Membrane</keyword>
<gene>
    <name evidence="2" type="ORF">JOD45_002588</name>
</gene>
<dbReference type="EMBL" id="JAFBER010000019">
    <property type="protein sequence ID" value="MBM7646360.1"/>
    <property type="molecule type" value="Genomic_DNA"/>
</dbReference>
<dbReference type="InterPro" id="IPR024490">
    <property type="entry name" value="DUF2759"/>
</dbReference>
<dbReference type="RefSeq" id="WP_205004245.1">
    <property type="nucleotide sequence ID" value="NZ_JAFBER010000019.1"/>
</dbReference>
<evidence type="ECO:0000313" key="3">
    <source>
        <dbReference type="Proteomes" id="UP000808914"/>
    </source>
</evidence>
<keyword evidence="3" id="KW-1185">Reference proteome</keyword>
<dbReference type="Proteomes" id="UP000808914">
    <property type="component" value="Unassembled WGS sequence"/>
</dbReference>
<reference evidence="2 3" key="1">
    <citation type="submission" date="2021-01" db="EMBL/GenBank/DDBJ databases">
        <title>Genomic Encyclopedia of Type Strains, Phase IV (KMG-IV): sequencing the most valuable type-strain genomes for metagenomic binning, comparative biology and taxonomic classification.</title>
        <authorList>
            <person name="Goeker M."/>
        </authorList>
    </citation>
    <scope>NUCLEOTIDE SEQUENCE [LARGE SCALE GENOMIC DNA]</scope>
    <source>
        <strain evidence="2 3">DSM 28236</strain>
    </source>
</reference>
<proteinExistence type="predicted"/>
<protein>
    <submittedName>
        <fullName evidence="2">Membrane protein</fullName>
    </submittedName>
</protein>
<evidence type="ECO:0000256" key="1">
    <source>
        <dbReference type="SAM" id="Phobius"/>
    </source>
</evidence>
<organism evidence="2 3">
    <name type="scientific">Scopulibacillus daqui</name>
    <dbReference type="NCBI Taxonomy" id="1469162"/>
    <lineage>
        <taxon>Bacteria</taxon>
        <taxon>Bacillati</taxon>
        <taxon>Bacillota</taxon>
        <taxon>Bacilli</taxon>
        <taxon>Bacillales</taxon>
        <taxon>Sporolactobacillaceae</taxon>
        <taxon>Scopulibacillus</taxon>
    </lineage>
</organism>
<evidence type="ECO:0000313" key="2">
    <source>
        <dbReference type="EMBL" id="MBM7646360.1"/>
    </source>
</evidence>
<name>A0ABS2Q347_9BACL</name>
<keyword evidence="1" id="KW-0812">Transmembrane</keyword>
<comment type="caution">
    <text evidence="2">The sequence shown here is derived from an EMBL/GenBank/DDBJ whole genome shotgun (WGS) entry which is preliminary data.</text>
</comment>
<sequence>MAVGIIFLLIAILCLIGAIRAFKSRNFFGAGYAVITLAVFGWFSIMTIIDVLNGGGVQVGS</sequence>
<keyword evidence="1" id="KW-1133">Transmembrane helix</keyword>
<accession>A0ABS2Q347</accession>